<dbReference type="PANTHER" id="PTHR33164:SF99">
    <property type="entry name" value="MARR FAMILY REGULATORY PROTEIN"/>
    <property type="match status" value="1"/>
</dbReference>
<sequence>MGEPQWLDEREQRAWRSLMKMQAGLSEYIERQLRTRSGLSTADYQVLAHLSEAPDGRLRSFVLGDALQWEKSRLSQHLTRMQNRNLIRRERCATDQRGAVVVITEQGRTFIKAAAPLHVADVRNVLIDHVTPAQMDLLSELGDQVEARLAKIDQKPG</sequence>
<dbReference type="SMART" id="SM00347">
    <property type="entry name" value="HTH_MARR"/>
    <property type="match status" value="1"/>
</dbReference>
<dbReference type="PANTHER" id="PTHR33164">
    <property type="entry name" value="TRANSCRIPTIONAL REGULATOR, MARR FAMILY"/>
    <property type="match status" value="1"/>
</dbReference>
<dbReference type="RefSeq" id="WP_136730774.1">
    <property type="nucleotide sequence ID" value="NZ_SUMC01000161.1"/>
</dbReference>
<name>A0A4V5MWJ4_9ACTN</name>
<dbReference type="EMBL" id="SUMC01000161">
    <property type="protein sequence ID" value="TJZ96488.1"/>
    <property type="molecule type" value="Genomic_DNA"/>
</dbReference>
<dbReference type="SUPFAM" id="SSF46785">
    <property type="entry name" value="Winged helix' DNA-binding domain"/>
    <property type="match status" value="1"/>
</dbReference>
<dbReference type="AlphaFoldDB" id="A0A4V5MWJ4"/>
<gene>
    <name evidence="2" type="ORF">FCI23_50955</name>
</gene>
<dbReference type="Proteomes" id="UP000305778">
    <property type="component" value="Unassembled WGS sequence"/>
</dbReference>
<keyword evidence="3" id="KW-1185">Reference proteome</keyword>
<dbReference type="OrthoDB" id="8635520at2"/>
<dbReference type="GO" id="GO:0003700">
    <property type="term" value="F:DNA-binding transcription factor activity"/>
    <property type="evidence" value="ECO:0007669"/>
    <property type="project" value="InterPro"/>
</dbReference>
<dbReference type="GO" id="GO:0006950">
    <property type="term" value="P:response to stress"/>
    <property type="evidence" value="ECO:0007669"/>
    <property type="project" value="TreeGrafter"/>
</dbReference>
<feature type="domain" description="HTH marR-type" evidence="1">
    <location>
        <begin position="11"/>
        <end position="147"/>
    </location>
</feature>
<dbReference type="Pfam" id="PF12802">
    <property type="entry name" value="MarR_2"/>
    <property type="match status" value="1"/>
</dbReference>
<evidence type="ECO:0000313" key="2">
    <source>
        <dbReference type="EMBL" id="TJZ96488.1"/>
    </source>
</evidence>
<organism evidence="2 3">
    <name type="scientific">Actinacidiphila oryziradicis</name>
    <dbReference type="NCBI Taxonomy" id="2571141"/>
    <lineage>
        <taxon>Bacteria</taxon>
        <taxon>Bacillati</taxon>
        <taxon>Actinomycetota</taxon>
        <taxon>Actinomycetes</taxon>
        <taxon>Kitasatosporales</taxon>
        <taxon>Streptomycetaceae</taxon>
        <taxon>Actinacidiphila</taxon>
    </lineage>
</organism>
<evidence type="ECO:0000259" key="1">
    <source>
        <dbReference type="PROSITE" id="PS50995"/>
    </source>
</evidence>
<dbReference type="Gene3D" id="1.10.10.10">
    <property type="entry name" value="Winged helix-like DNA-binding domain superfamily/Winged helix DNA-binding domain"/>
    <property type="match status" value="1"/>
</dbReference>
<protein>
    <submittedName>
        <fullName evidence="2">Winged helix-turn-helix transcriptional regulator</fullName>
    </submittedName>
</protein>
<dbReference type="InterPro" id="IPR039422">
    <property type="entry name" value="MarR/SlyA-like"/>
</dbReference>
<dbReference type="InterPro" id="IPR036388">
    <property type="entry name" value="WH-like_DNA-bd_sf"/>
</dbReference>
<comment type="caution">
    <text evidence="2">The sequence shown here is derived from an EMBL/GenBank/DDBJ whole genome shotgun (WGS) entry which is preliminary data.</text>
</comment>
<proteinExistence type="predicted"/>
<dbReference type="PROSITE" id="PS50995">
    <property type="entry name" value="HTH_MARR_2"/>
    <property type="match status" value="1"/>
</dbReference>
<accession>A0A4V5MWJ4</accession>
<evidence type="ECO:0000313" key="3">
    <source>
        <dbReference type="Proteomes" id="UP000305778"/>
    </source>
</evidence>
<dbReference type="InterPro" id="IPR000835">
    <property type="entry name" value="HTH_MarR-typ"/>
</dbReference>
<dbReference type="InterPro" id="IPR036390">
    <property type="entry name" value="WH_DNA-bd_sf"/>
</dbReference>
<reference evidence="2 3" key="1">
    <citation type="submission" date="2019-04" db="EMBL/GenBank/DDBJ databases">
        <title>Streptomyces oryziradicis sp. nov., a novel actinomycete isolated from rhizosphere soil of rice (Oryza sativa L.).</title>
        <authorList>
            <person name="Li C."/>
        </authorList>
    </citation>
    <scope>NUCLEOTIDE SEQUENCE [LARGE SCALE GENOMIC DNA]</scope>
    <source>
        <strain evidence="2 3">NEAU-C40</strain>
    </source>
</reference>